<comment type="caution">
    <text evidence="1">The sequence shown here is derived from an EMBL/GenBank/DDBJ whole genome shotgun (WGS) entry which is preliminary data.</text>
</comment>
<keyword evidence="2" id="KW-1185">Reference proteome</keyword>
<dbReference type="EMBL" id="JASCIS010000003">
    <property type="protein sequence ID" value="MDI3417640.1"/>
    <property type="molecule type" value="Genomic_DNA"/>
</dbReference>
<dbReference type="RefSeq" id="WP_282533566.1">
    <property type="nucleotide sequence ID" value="NZ_JASCIS010000003.1"/>
</dbReference>
<evidence type="ECO:0000313" key="2">
    <source>
        <dbReference type="Proteomes" id="UP001237105"/>
    </source>
</evidence>
<evidence type="ECO:0000313" key="1">
    <source>
        <dbReference type="EMBL" id="MDI3417640.1"/>
    </source>
</evidence>
<organism evidence="1 2">
    <name type="scientific">Streptomyces luteolus</name>
    <dbReference type="NCBI Taxonomy" id="3043615"/>
    <lineage>
        <taxon>Bacteria</taxon>
        <taxon>Bacillati</taxon>
        <taxon>Actinomycetota</taxon>
        <taxon>Actinomycetes</taxon>
        <taxon>Kitasatosporales</taxon>
        <taxon>Streptomycetaceae</taxon>
        <taxon>Streptomyces</taxon>
    </lineage>
</organism>
<dbReference type="Proteomes" id="UP001237105">
    <property type="component" value="Unassembled WGS sequence"/>
</dbReference>
<protein>
    <recommendedName>
        <fullName evidence="3">Anti-sigma factor</fullName>
    </recommendedName>
</protein>
<accession>A0ABT6SQW5</accession>
<proteinExistence type="predicted"/>
<name>A0ABT6SQW5_9ACTN</name>
<reference evidence="1 2" key="1">
    <citation type="submission" date="2023-05" db="EMBL/GenBank/DDBJ databases">
        <title>Draft genome sequence of Streptomyces sp. B-S-A12 isolated from a cave soil in Thailand.</title>
        <authorList>
            <person name="Chamroensaksri N."/>
            <person name="Muangham S."/>
        </authorList>
    </citation>
    <scope>NUCLEOTIDE SEQUENCE [LARGE SCALE GENOMIC DNA]</scope>
    <source>
        <strain evidence="1 2">B-S-A12</strain>
    </source>
</reference>
<gene>
    <name evidence="1" type="ORF">QIT00_03515</name>
</gene>
<sequence length="83" mass="8856">MTHIQADALIAVALGEPPRASDHRHLSHCATCSKHLAALVRIVEAARSSTPADIPQPPPERLWHAIEQAIRYGGASGGPPDHE</sequence>
<evidence type="ECO:0008006" key="3">
    <source>
        <dbReference type="Google" id="ProtNLM"/>
    </source>
</evidence>